<dbReference type="FunFam" id="3.10.450.10:FF:000005">
    <property type="entry name" value="Histidine-rich glycoprotein"/>
    <property type="match status" value="1"/>
</dbReference>
<feature type="compositionally biased region" description="Basic residues" evidence="7">
    <location>
        <begin position="394"/>
        <end position="411"/>
    </location>
</feature>
<reference evidence="10" key="1">
    <citation type="submission" date="2025-08" db="UniProtKB">
        <authorList>
            <consortium name="Ensembl"/>
        </authorList>
    </citation>
    <scope>IDENTIFICATION</scope>
</reference>
<evidence type="ECO:0000256" key="3">
    <source>
        <dbReference type="ARBA" id="ARBA00022729"/>
    </source>
</evidence>
<keyword evidence="4" id="KW-0677">Repeat</keyword>
<dbReference type="PANTHER" id="PTHR13814">
    <property type="entry name" value="FETUIN"/>
    <property type="match status" value="1"/>
</dbReference>
<reference evidence="10" key="2">
    <citation type="submission" date="2025-09" db="UniProtKB">
        <authorList>
            <consortium name="Ensembl"/>
        </authorList>
    </citation>
    <scope>IDENTIFICATION</scope>
</reference>
<evidence type="ECO:0000256" key="6">
    <source>
        <dbReference type="ARBA" id="ARBA00023180"/>
    </source>
</evidence>
<evidence type="ECO:0000313" key="10">
    <source>
        <dbReference type="Ensembl" id="ENSCVAP00000029219.1"/>
    </source>
</evidence>
<feature type="chain" id="PRO_5018528977" evidence="8">
    <location>
        <begin position="17"/>
        <end position="504"/>
    </location>
</feature>
<dbReference type="STRING" id="28743.ENSCVAP00000029219"/>
<evidence type="ECO:0000256" key="2">
    <source>
        <dbReference type="ARBA" id="ARBA00022525"/>
    </source>
</evidence>
<dbReference type="Pfam" id="PF00031">
    <property type="entry name" value="Cystatin"/>
    <property type="match status" value="2"/>
</dbReference>
<keyword evidence="11" id="KW-1185">Reference proteome</keyword>
<dbReference type="PROSITE" id="PS51530">
    <property type="entry name" value="CYSTATIN_FETUIN_B"/>
    <property type="match status" value="2"/>
</dbReference>
<dbReference type="GO" id="GO:0005576">
    <property type="term" value="C:extracellular region"/>
    <property type="evidence" value="ECO:0007669"/>
    <property type="project" value="UniProtKB-SubCell"/>
</dbReference>
<dbReference type="SMART" id="SM00043">
    <property type="entry name" value="CY"/>
    <property type="match status" value="2"/>
</dbReference>
<dbReference type="InterPro" id="IPR025764">
    <property type="entry name" value="Cystatin_Fetuin_B"/>
</dbReference>
<dbReference type="Gene3D" id="3.10.450.10">
    <property type="match status" value="2"/>
</dbReference>
<feature type="signal peptide" evidence="8">
    <location>
        <begin position="1"/>
        <end position="16"/>
    </location>
</feature>
<dbReference type="GO" id="GO:0060255">
    <property type="term" value="P:regulation of macromolecule metabolic process"/>
    <property type="evidence" value="ECO:0007669"/>
    <property type="project" value="UniProtKB-ARBA"/>
</dbReference>
<feature type="compositionally biased region" description="Basic and acidic residues" evidence="7">
    <location>
        <begin position="374"/>
        <end position="393"/>
    </location>
</feature>
<evidence type="ECO:0000256" key="8">
    <source>
        <dbReference type="SAM" id="SignalP"/>
    </source>
</evidence>
<dbReference type="GO" id="GO:0004869">
    <property type="term" value="F:cysteine-type endopeptidase inhibitor activity"/>
    <property type="evidence" value="ECO:0007669"/>
    <property type="project" value="InterPro"/>
</dbReference>
<dbReference type="GeneID" id="107083016"/>
<dbReference type="AlphaFoldDB" id="A0A3Q2EC03"/>
<comment type="subcellular location">
    <subcellularLocation>
        <location evidence="1">Secreted</location>
    </subcellularLocation>
</comment>
<dbReference type="Ensembl" id="ENSCVAT00000021963.1">
    <property type="protein sequence ID" value="ENSCVAP00000029219.1"/>
    <property type="gene ID" value="ENSCVAG00000016789.1"/>
</dbReference>
<dbReference type="InterPro" id="IPR046350">
    <property type="entry name" value="Cystatin_sf"/>
</dbReference>
<protein>
    <submittedName>
        <fullName evidence="10">Fetuin B</fullName>
    </submittedName>
</protein>
<dbReference type="Proteomes" id="UP000265020">
    <property type="component" value="Unassembled WGS sequence"/>
</dbReference>
<dbReference type="InterPro" id="IPR050735">
    <property type="entry name" value="Kininogen_Fetuin_HRG"/>
</dbReference>
<evidence type="ECO:0000256" key="1">
    <source>
        <dbReference type="ARBA" id="ARBA00004613"/>
    </source>
</evidence>
<keyword evidence="3 8" id="KW-0732">Signal</keyword>
<keyword evidence="6" id="KW-0325">Glycoprotein</keyword>
<feature type="region of interest" description="Disordered" evidence="7">
    <location>
        <begin position="273"/>
        <end position="418"/>
    </location>
</feature>
<evidence type="ECO:0000256" key="4">
    <source>
        <dbReference type="ARBA" id="ARBA00022737"/>
    </source>
</evidence>
<organism evidence="10 11">
    <name type="scientific">Cyprinodon variegatus</name>
    <name type="common">Sheepshead minnow</name>
    <dbReference type="NCBI Taxonomy" id="28743"/>
    <lineage>
        <taxon>Eukaryota</taxon>
        <taxon>Metazoa</taxon>
        <taxon>Chordata</taxon>
        <taxon>Craniata</taxon>
        <taxon>Vertebrata</taxon>
        <taxon>Euteleostomi</taxon>
        <taxon>Actinopterygii</taxon>
        <taxon>Neopterygii</taxon>
        <taxon>Teleostei</taxon>
        <taxon>Neoteleostei</taxon>
        <taxon>Acanthomorphata</taxon>
        <taxon>Ovalentaria</taxon>
        <taxon>Atherinomorphae</taxon>
        <taxon>Cyprinodontiformes</taxon>
        <taxon>Cyprinodontidae</taxon>
        <taxon>Cyprinodon</taxon>
    </lineage>
</organism>
<proteinExistence type="predicted"/>
<feature type="compositionally biased region" description="Basic and acidic residues" evidence="7">
    <location>
        <begin position="273"/>
        <end position="305"/>
    </location>
</feature>
<dbReference type="GeneTree" id="ENSGT00950000182930"/>
<feature type="domain" description="Cystatin fetuin-B-type" evidence="9">
    <location>
        <begin position="18"/>
        <end position="132"/>
    </location>
</feature>
<sequence>MKSCVLFLLILGSTYSAPVEQGGLEPGSCEDASTVAAAHLALRKINHDRTDGYVFSLHRLSNVNLNRHGETGVVFYLTLDVVETNCSVLSRKDWKQCEARPESEMPVYGQCKAAIYINKPHRVVRLYKYNCIIRPVPAARVAQICPDCPTFINFDNENVQTTVSQSLEKFNKESGLNNDFALLKILRASAGMAMSMSYHVEYTIQETTCGKYKKAPPGEKCPIMTCEFSHKGFCKASLYTINDTPDVSVECEIYEQEAAEREKALHLLGDSIDHAHNDTHTHGNDGHDKGHSHSTEHDHIHDHTKDHSHHKVPHPEGSKHHHSHDHRPGSAHRHGHDHSHDHGIDGDHDHVHAYHSQAQNHTGDFPNQHHHYKHPEGTHTHAHDHEHALDHDHKHAHLHEHEHHHHHHKHEHEKEHHDHPEGMVTMIPSMDQPMTLPSFPDVPVAGPEVGVTLPLKPDPRIPGMTEPTIHAFPTSLSAQCPVPAAGTGLVNNLFAEDPRFKPAA</sequence>
<dbReference type="OMA" id="GKGHFPF"/>
<dbReference type="KEGG" id="cvg:107083016"/>
<dbReference type="SUPFAM" id="SSF54403">
    <property type="entry name" value="Cystatin/monellin"/>
    <property type="match status" value="2"/>
</dbReference>
<name>A0A3Q2EC03_CYPVA</name>
<dbReference type="InterPro" id="IPR000010">
    <property type="entry name" value="Cystatin_dom"/>
</dbReference>
<dbReference type="OrthoDB" id="9941887at2759"/>
<evidence type="ECO:0000256" key="7">
    <source>
        <dbReference type="SAM" id="MobiDB-lite"/>
    </source>
</evidence>
<dbReference type="CDD" id="cd00042">
    <property type="entry name" value="CY"/>
    <property type="match status" value="2"/>
</dbReference>
<feature type="compositionally biased region" description="Basic and acidic residues" evidence="7">
    <location>
        <begin position="338"/>
        <end position="352"/>
    </location>
</feature>
<feature type="compositionally biased region" description="Basic residues" evidence="7">
    <location>
        <begin position="319"/>
        <end position="337"/>
    </location>
</feature>
<evidence type="ECO:0000313" key="11">
    <source>
        <dbReference type="Proteomes" id="UP000265020"/>
    </source>
</evidence>
<keyword evidence="5" id="KW-1015">Disulfide bond</keyword>
<accession>A0A3Q2EC03</accession>
<evidence type="ECO:0000259" key="9">
    <source>
        <dbReference type="PROSITE" id="PS51530"/>
    </source>
</evidence>
<keyword evidence="2" id="KW-0964">Secreted</keyword>
<dbReference type="RefSeq" id="XP_015227432.1">
    <property type="nucleotide sequence ID" value="XM_015371946.1"/>
</dbReference>
<dbReference type="PANTHER" id="PTHR13814:SF10">
    <property type="entry name" value="FETUIN-B"/>
    <property type="match status" value="1"/>
</dbReference>
<feature type="domain" description="Cystatin fetuin-B-type" evidence="9">
    <location>
        <begin position="143"/>
        <end position="252"/>
    </location>
</feature>
<evidence type="ECO:0000256" key="5">
    <source>
        <dbReference type="ARBA" id="ARBA00023157"/>
    </source>
</evidence>